<proteinExistence type="predicted"/>
<dbReference type="SUPFAM" id="SSF46785">
    <property type="entry name" value="Winged helix' DNA-binding domain"/>
    <property type="match status" value="1"/>
</dbReference>
<evidence type="ECO:0000313" key="2">
    <source>
        <dbReference type="EMBL" id="WAZ25529.1"/>
    </source>
</evidence>
<sequence>MTPRRQLTDPGTGAPAQRGRRAAILQTLRDTDSPVSVADVAERVGVHLNTARFHLDALVAEGTAARGTVPRSEPGRPKVVYSAVADEGPDGSRSFRLLSDILLGVVADSVSDPVAAATRAGHSWGSYLADAPAPTERVSAEEGERQLVAVLEDMGFVTEAEDEASGAEHAERRLNLHHCPFREVAERRPDIVCAIHLGLMQGTVETLRAPLDATSLQPFVTPHLCVATLRRTGAA</sequence>
<evidence type="ECO:0000313" key="3">
    <source>
        <dbReference type="Proteomes" id="UP001164439"/>
    </source>
</evidence>
<reference evidence="2" key="1">
    <citation type="submission" date="2022-12" db="EMBL/GenBank/DDBJ databases">
        <authorList>
            <person name="Ruckert C."/>
            <person name="Busche T."/>
            <person name="Kalinowski J."/>
            <person name="Wittmann C."/>
        </authorList>
    </citation>
    <scope>NUCLEOTIDE SEQUENCE</scope>
    <source>
        <strain evidence="2">DSM 40467</strain>
    </source>
</reference>
<organism evidence="2 3">
    <name type="scientific">Streptomyces cinnabarinus</name>
    <dbReference type="NCBI Taxonomy" id="67287"/>
    <lineage>
        <taxon>Bacteria</taxon>
        <taxon>Bacillati</taxon>
        <taxon>Actinomycetota</taxon>
        <taxon>Actinomycetes</taxon>
        <taxon>Kitasatosporales</taxon>
        <taxon>Streptomycetaceae</taxon>
        <taxon>Streptomyces</taxon>
    </lineage>
</organism>
<dbReference type="Gene3D" id="1.10.10.10">
    <property type="entry name" value="Winged helix-like DNA-binding domain superfamily/Winged helix DNA-binding domain"/>
    <property type="match status" value="1"/>
</dbReference>
<gene>
    <name evidence="2" type="ORF">STRCI_007033</name>
</gene>
<dbReference type="Proteomes" id="UP001164439">
    <property type="component" value="Chromosome"/>
</dbReference>
<feature type="region of interest" description="Disordered" evidence="1">
    <location>
        <begin position="1"/>
        <end position="20"/>
    </location>
</feature>
<dbReference type="InterPro" id="IPR011991">
    <property type="entry name" value="ArsR-like_HTH"/>
</dbReference>
<name>A0ABY7KLU9_9ACTN</name>
<dbReference type="InterPro" id="IPR036390">
    <property type="entry name" value="WH_DNA-bd_sf"/>
</dbReference>
<dbReference type="EMBL" id="CP114413">
    <property type="protein sequence ID" value="WAZ25529.1"/>
    <property type="molecule type" value="Genomic_DNA"/>
</dbReference>
<accession>A0ABY7KLU9</accession>
<protein>
    <submittedName>
        <fullName evidence="2">Helix-turn-helix domain-containing protein</fullName>
    </submittedName>
</protein>
<dbReference type="CDD" id="cd00090">
    <property type="entry name" value="HTH_ARSR"/>
    <property type="match status" value="1"/>
</dbReference>
<dbReference type="InterPro" id="IPR036388">
    <property type="entry name" value="WH-like_DNA-bd_sf"/>
</dbReference>
<keyword evidence="3" id="KW-1185">Reference proteome</keyword>
<evidence type="ECO:0000256" key="1">
    <source>
        <dbReference type="SAM" id="MobiDB-lite"/>
    </source>
</evidence>
<dbReference type="RefSeq" id="WP_269663009.1">
    <property type="nucleotide sequence ID" value="NZ_CP114413.1"/>
</dbReference>
<dbReference type="Pfam" id="PF12840">
    <property type="entry name" value="HTH_20"/>
    <property type="match status" value="1"/>
</dbReference>